<keyword evidence="4" id="KW-1185">Reference proteome</keyword>
<sequence>MSSDKKVVIVTGAAKGIGKQIAIDFAKAGYIPSLIDFDKNELESTLAEVKSIEKRAISITCDVKNPEEIMHAVAETHDQLGDIQCLINNAGLSKWKSPYELSVDEWDDILNTNLRSVFLFSRETAKYMSKSGGGSIINMASTRAAMSEPHSEAYAATKGGIVALTHALAASFSEDFITVNSISPGWIHTGNYKELREVDHDQHLSKRVGMPADISRACLFLAQSDNNFITGENITIDGGMTRKMIYEH</sequence>
<evidence type="ECO:0000256" key="1">
    <source>
        <dbReference type="ARBA" id="ARBA00006484"/>
    </source>
</evidence>
<dbReference type="AlphaFoldDB" id="A0A160IKJ1"/>
<dbReference type="PRINTS" id="PR00080">
    <property type="entry name" value="SDRFAMILY"/>
</dbReference>
<protein>
    <recommendedName>
        <fullName evidence="5">3-ketoacyl-ACP reductase</fullName>
    </recommendedName>
</protein>
<dbReference type="InterPro" id="IPR036291">
    <property type="entry name" value="NAD(P)-bd_dom_sf"/>
</dbReference>
<organism evidence="3 4">
    <name type="scientific">Fictibacillus phosphorivorans</name>
    <dbReference type="NCBI Taxonomy" id="1221500"/>
    <lineage>
        <taxon>Bacteria</taxon>
        <taxon>Bacillati</taxon>
        <taxon>Bacillota</taxon>
        <taxon>Bacilli</taxon>
        <taxon>Bacillales</taxon>
        <taxon>Fictibacillaceae</taxon>
        <taxon>Fictibacillus</taxon>
    </lineage>
</organism>
<dbReference type="PANTHER" id="PTHR42760">
    <property type="entry name" value="SHORT-CHAIN DEHYDROGENASES/REDUCTASES FAMILY MEMBER"/>
    <property type="match status" value="1"/>
</dbReference>
<dbReference type="InterPro" id="IPR002347">
    <property type="entry name" value="SDR_fam"/>
</dbReference>
<evidence type="ECO:0008006" key="5">
    <source>
        <dbReference type="Google" id="ProtNLM"/>
    </source>
</evidence>
<dbReference type="Gene3D" id="3.40.50.720">
    <property type="entry name" value="NAD(P)-binding Rossmann-like Domain"/>
    <property type="match status" value="1"/>
</dbReference>
<dbReference type="FunFam" id="3.40.50.720:FF:000084">
    <property type="entry name" value="Short-chain dehydrogenase reductase"/>
    <property type="match status" value="1"/>
</dbReference>
<evidence type="ECO:0000256" key="2">
    <source>
        <dbReference type="ARBA" id="ARBA00023002"/>
    </source>
</evidence>
<dbReference type="PRINTS" id="PR00081">
    <property type="entry name" value="GDHRDH"/>
</dbReference>
<dbReference type="STRING" id="1221500.ABE65_007750"/>
<dbReference type="GO" id="GO:0016616">
    <property type="term" value="F:oxidoreductase activity, acting on the CH-OH group of donors, NAD or NADP as acceptor"/>
    <property type="evidence" value="ECO:0007669"/>
    <property type="project" value="TreeGrafter"/>
</dbReference>
<keyword evidence="2" id="KW-0560">Oxidoreductase</keyword>
<accession>A0A160IKJ1</accession>
<dbReference type="PROSITE" id="PS00061">
    <property type="entry name" value="ADH_SHORT"/>
    <property type="match status" value="1"/>
</dbReference>
<dbReference type="EMBL" id="CP015378">
    <property type="protein sequence ID" value="ANC76698.1"/>
    <property type="molecule type" value="Genomic_DNA"/>
</dbReference>
<dbReference type="KEGG" id="fpn:ABE65_007750"/>
<evidence type="ECO:0000313" key="3">
    <source>
        <dbReference type="EMBL" id="ANC76698.1"/>
    </source>
</evidence>
<dbReference type="Pfam" id="PF13561">
    <property type="entry name" value="adh_short_C2"/>
    <property type="match status" value="1"/>
</dbReference>
<dbReference type="SUPFAM" id="SSF51735">
    <property type="entry name" value="NAD(P)-binding Rossmann-fold domains"/>
    <property type="match status" value="1"/>
</dbReference>
<dbReference type="GO" id="GO:0008206">
    <property type="term" value="P:bile acid metabolic process"/>
    <property type="evidence" value="ECO:0007669"/>
    <property type="project" value="UniProtKB-ARBA"/>
</dbReference>
<proteinExistence type="inferred from homology"/>
<dbReference type="Proteomes" id="UP000076623">
    <property type="component" value="Chromosome"/>
</dbReference>
<dbReference type="InterPro" id="IPR020904">
    <property type="entry name" value="Sc_DH/Rdtase_CS"/>
</dbReference>
<gene>
    <name evidence="3" type="ORF">ABE65_007750</name>
</gene>
<comment type="similarity">
    <text evidence="1">Belongs to the short-chain dehydrogenases/reductases (SDR) family.</text>
</comment>
<name>A0A160IKJ1_9BACL</name>
<evidence type="ECO:0000313" key="4">
    <source>
        <dbReference type="Proteomes" id="UP000076623"/>
    </source>
</evidence>
<dbReference type="RefSeq" id="WP_066393231.1">
    <property type="nucleotide sequence ID" value="NZ_CP015378.1"/>
</dbReference>
<reference evidence="3 4" key="1">
    <citation type="submission" date="2016-04" db="EMBL/GenBank/DDBJ databases">
        <title>Complete genome sequence of Fictibacillus phosphorivorans G25-29, a strain toxic to nematodes.</title>
        <authorList>
            <person name="Zheng Z."/>
        </authorList>
    </citation>
    <scope>NUCLEOTIDE SEQUENCE [LARGE SCALE GENOMIC DNA]</scope>
    <source>
        <strain evidence="3 4">G25-29</strain>
    </source>
</reference>